<dbReference type="SUPFAM" id="SSF58113">
    <property type="entry name" value="Apolipoprotein A-I"/>
    <property type="match status" value="1"/>
</dbReference>
<evidence type="ECO:0000313" key="1">
    <source>
        <dbReference type="EMBL" id="WQJ51152.1"/>
    </source>
</evidence>
<protein>
    <recommendedName>
        <fullName evidence="3">Tail fiber protein</fullName>
    </recommendedName>
</protein>
<reference evidence="1 2" key="1">
    <citation type="submission" date="2023-11" db="EMBL/GenBank/DDBJ databases">
        <authorList>
            <person name="Cook R."/>
            <person name="Crisci M."/>
            <person name="Pye H."/>
            <person name="Adriaenssens E."/>
            <person name="Santini J."/>
        </authorList>
    </citation>
    <scope>NUCLEOTIDE SEQUENCE [LARGE SCALE GENOMIC DNA]</scope>
    <source>
        <strain evidence="1">Lak_Megaphage_RVC_AP3_GC26</strain>
    </source>
</reference>
<accession>A0ABZ0YZA9</accession>
<dbReference type="Gene3D" id="1.20.120.20">
    <property type="entry name" value="Apolipoprotein"/>
    <property type="match status" value="1"/>
</dbReference>
<dbReference type="EMBL" id="OR769219">
    <property type="protein sequence ID" value="WQJ51152.1"/>
    <property type="molecule type" value="Genomic_DNA"/>
</dbReference>
<dbReference type="Gene3D" id="1.20.5.1230">
    <property type="entry name" value="Apolipoprotein A-I"/>
    <property type="match status" value="1"/>
</dbReference>
<keyword evidence="2" id="KW-1185">Reference proteome</keyword>
<evidence type="ECO:0000313" key="2">
    <source>
        <dbReference type="Proteomes" id="UP001348805"/>
    </source>
</evidence>
<organism evidence="1 2">
    <name type="scientific">phage Lak_Megaphage_RVC_AP3_GC26</name>
    <dbReference type="NCBI Taxonomy" id="3109225"/>
    <lineage>
        <taxon>Viruses</taxon>
        <taxon>Duplodnaviria</taxon>
        <taxon>Heunggongvirae</taxon>
        <taxon>Uroviricota</taxon>
        <taxon>Caudoviricetes</taxon>
        <taxon>Caudoviricetes code 15 clade</taxon>
    </lineage>
</organism>
<name>A0ABZ0YZA9_9CAUD</name>
<evidence type="ECO:0008006" key="3">
    <source>
        <dbReference type="Google" id="ProtNLM"/>
    </source>
</evidence>
<dbReference type="Proteomes" id="UP001348805">
    <property type="component" value="Segment"/>
</dbReference>
<sequence>MEYKSPLLNQIISILDKRSEAGEKRIKKTEDYVKSYDTSITRHINKQVELLNTSIKTATDKVIGDLNTSINNTVDTISHDILSVSTNLKTAIEQIYYNINTSINSYKTDTSIYLIGLKSELERKINDVDQNYKIADSQLSSTLSQNIKDVSTKLTQKVNTIDTKYDASISNLSQKHDSSFIQLTNLISSQRTSIDNKIIREISSAKQELNSNISTIQNNLNYKIDNINTSINLQFDRVAGKLEHQNTSIDDISIRLNKTAKAIVKALNASANDLYNITADISTRLKSSIEDVETDITEKYDAEIRKLNTSIINLEIDTTNSLNTLNTSVTTLETNQEKLNTSLASLRESFDKLVDTEDINGVIDTFKEVEDFLSNISDEKTLTGMLNELQVGINSHIDASIKDISNAIDNVKEEIGTNINNRINALETTINTTVNTKLTEINSSINDISTRLKQSITDQQTYVSTEIGRINSSIQDLNTTIKQNVDTSLKAIQSKLDSSLKVVSDSLTSTTSRVAQLELNNVTAAKVTTGTDTKLWNDTTDSINENSYVINKQVLTTKENNVEKTYEQKLVNSNIIKEINKSEKAVASNLLTVNNNIASINTKLSNINSSIDNILNSSYINKKNKYTTNGFSTIGGCLDFIINDLYYTAPAAVNVTYTVTPTSFIRGKNTSVTFEYTVNNYPNNIQSITYNDTSKTERTFTETITVSNSVSRALSVVSNYVDSKDARPTSFNKTLTAYANLELYVWTSTSTSFNNAYTSANMPAGYTTYTYNSGNYSINVNNGTTAKYIFFVSDKNLVEPKFFVYEHGGAPTLGGGITNLGTITIQKYDVAQTYYLYRTNNVLNGNWDIKF</sequence>
<proteinExistence type="predicted"/>